<dbReference type="STRING" id="765911.Thivi_1475"/>
<dbReference type="Pfam" id="PF13476">
    <property type="entry name" value="AAA_23"/>
    <property type="match status" value="1"/>
</dbReference>
<reference evidence="2 3" key="1">
    <citation type="submission" date="2012-06" db="EMBL/GenBank/DDBJ databases">
        <title>Complete sequence of Thiocystis violascens DSM 198.</title>
        <authorList>
            <consortium name="US DOE Joint Genome Institute"/>
            <person name="Lucas S."/>
            <person name="Han J."/>
            <person name="Lapidus A."/>
            <person name="Cheng J.-F."/>
            <person name="Goodwin L."/>
            <person name="Pitluck S."/>
            <person name="Peters L."/>
            <person name="Ovchinnikova G."/>
            <person name="Teshima H."/>
            <person name="Detter J.C."/>
            <person name="Han C."/>
            <person name="Tapia R."/>
            <person name="Land M."/>
            <person name="Hauser L."/>
            <person name="Kyrpides N."/>
            <person name="Ivanova N."/>
            <person name="Pagani I."/>
            <person name="Vogl K."/>
            <person name="Liu Z."/>
            <person name="Frigaard N.-U."/>
            <person name="Bryant D."/>
            <person name="Woyke T."/>
        </authorList>
    </citation>
    <scope>NUCLEOTIDE SEQUENCE [LARGE SCALE GENOMIC DNA]</scope>
    <source>
        <strain evidence="3">ATCC 17096 / DSM 198 / 6111</strain>
    </source>
</reference>
<feature type="domain" description="Rad50/SbcC-type AAA" evidence="1">
    <location>
        <begin position="255"/>
        <end position="463"/>
    </location>
</feature>
<organism evidence="2 3">
    <name type="scientific">Thiocystis violascens (strain ATCC 17096 / DSM 198 / 6111)</name>
    <name type="common">Chromatium violascens</name>
    <dbReference type="NCBI Taxonomy" id="765911"/>
    <lineage>
        <taxon>Bacteria</taxon>
        <taxon>Pseudomonadati</taxon>
        <taxon>Pseudomonadota</taxon>
        <taxon>Gammaproteobacteria</taxon>
        <taxon>Chromatiales</taxon>
        <taxon>Chromatiaceae</taxon>
        <taxon>Thiocystis</taxon>
    </lineage>
</organism>
<gene>
    <name evidence="2" type="ordered locus">Thivi_1475</name>
</gene>
<dbReference type="PANTHER" id="PTHR32182:SF22">
    <property type="entry name" value="ATP-DEPENDENT ENDONUCLEASE, OLD FAMILY-RELATED"/>
    <property type="match status" value="1"/>
</dbReference>
<dbReference type="GO" id="GO:0016887">
    <property type="term" value="F:ATP hydrolysis activity"/>
    <property type="evidence" value="ECO:0007669"/>
    <property type="project" value="InterPro"/>
</dbReference>
<dbReference type="InterPro" id="IPR016195">
    <property type="entry name" value="Pol/histidinol_Pase-like"/>
</dbReference>
<dbReference type="InterPro" id="IPR054787">
    <property type="entry name" value="TrlF_ATPase"/>
</dbReference>
<dbReference type="Gene3D" id="3.40.50.300">
    <property type="entry name" value="P-loop containing nucleotide triphosphate hydrolases"/>
    <property type="match status" value="2"/>
</dbReference>
<evidence type="ECO:0000313" key="3">
    <source>
        <dbReference type="Proteomes" id="UP000006062"/>
    </source>
</evidence>
<sequence>MQVNPEGYSRAYRGQDHGLGGEAYLEALLKACQEAGIEVVGIADHGSVSDVDRIRHFLSPHGILVFPGFEVTTTEKIHWVCLFDESTTTQQLNHYLWKFELTDSEDKVKPSQLGGEELLRIVQDEWGGFCYAAHATQANGLLKQKANHLWKSTHLRAAQIPGSVDDLPVEYKQIAKNQNPDYRRETQLAIINASDVSQPEDLLAPSASCYIKMTRPTFASFLTAFKDPESRMRLHHQMAEHHYGRIKRLQITGGYFENVTIDFSDHLNAAIGGRGTGKSTLLECLRYALDVDYKGTEAKRLGEQIVKANLGGAGRVELEVISAANQGQSYRVVRRYGEPPRVLDAAGNVSNLHPGRDLFPGIEIYGQNEIYELARDPSALTRILERFLPDEAKQASQLAHIRKRLTDNAATLERAHTSQDDLEQVIERLPKLTEQAAQFKALGIDEKLKQVPLLERERQLKPRMDEEVQRVEEAAQVLADSLPDPVFLSDKALDGLPHAGLLGGGREILEALKTAASKSLGELRTAVSTARTGLSTLGQELAAALDTAEQALEAEFAKLPDVSGRSGKEVGRAYQALLREIEQIQPKQTNLDVARKLTETLDQDRRNLLGELSDLRARRTQELQAAAKRLNKRLRGKLRINVVPGGNRAALKAWLCELPGINEKRAGWIDEAEALSIPTLVEAIRKGDEGLRGLGWGMTSGTIEKLTRLTEKQLMDLEMIDLEDQIDLQLNISHEGERYKSLHDLSTGQQCTTILHLLLLDNQDPLIMDQPEDNLDNAFIAERIVRELREAKTSRQFIFATHNANIPVFGDAEWIGVFTATEEHGCLEAQGSIDVPEIRDQAARILEGGKPAFIQRQAKYGY</sequence>
<dbReference type="GO" id="GO:0000731">
    <property type="term" value="P:DNA synthesis involved in DNA repair"/>
    <property type="evidence" value="ECO:0007669"/>
    <property type="project" value="TreeGrafter"/>
</dbReference>
<proteinExistence type="predicted"/>
<dbReference type="KEGG" id="tvi:Thivi_1475"/>
<dbReference type="NCBIfam" id="NF045780">
    <property type="entry name" value="TrlF_fam_ATP"/>
    <property type="match status" value="1"/>
</dbReference>
<accession>I3Y910</accession>
<dbReference type="AlphaFoldDB" id="I3Y910"/>
<dbReference type="SUPFAM" id="SSF89550">
    <property type="entry name" value="PHP domain-like"/>
    <property type="match status" value="1"/>
</dbReference>
<evidence type="ECO:0000259" key="1">
    <source>
        <dbReference type="Pfam" id="PF13476"/>
    </source>
</evidence>
<dbReference type="eggNOG" id="COG0613">
    <property type="taxonomic scope" value="Bacteria"/>
</dbReference>
<dbReference type="InterPro" id="IPR038729">
    <property type="entry name" value="Rad50/SbcC_AAA"/>
</dbReference>
<name>I3Y910_THIV6</name>
<keyword evidence="3" id="KW-1185">Reference proteome</keyword>
<dbReference type="CDD" id="cd00267">
    <property type="entry name" value="ABC_ATPase"/>
    <property type="match status" value="1"/>
</dbReference>
<dbReference type="EMBL" id="CP003154">
    <property type="protein sequence ID" value="AFL73478.1"/>
    <property type="molecule type" value="Genomic_DNA"/>
</dbReference>
<dbReference type="SUPFAM" id="SSF52540">
    <property type="entry name" value="P-loop containing nucleoside triphosphate hydrolases"/>
    <property type="match status" value="1"/>
</dbReference>
<dbReference type="InterPro" id="IPR027417">
    <property type="entry name" value="P-loop_NTPase"/>
</dbReference>
<dbReference type="Proteomes" id="UP000006062">
    <property type="component" value="Chromosome"/>
</dbReference>
<evidence type="ECO:0000313" key="2">
    <source>
        <dbReference type="EMBL" id="AFL73478.1"/>
    </source>
</evidence>
<dbReference type="PANTHER" id="PTHR32182">
    <property type="entry name" value="DNA REPLICATION AND REPAIR PROTEIN RECF"/>
    <property type="match status" value="1"/>
</dbReference>
<dbReference type="GO" id="GO:0006302">
    <property type="term" value="P:double-strand break repair"/>
    <property type="evidence" value="ECO:0007669"/>
    <property type="project" value="InterPro"/>
</dbReference>
<dbReference type="eggNOG" id="COG1196">
    <property type="taxonomic scope" value="Bacteria"/>
</dbReference>
<protein>
    <recommendedName>
        <fullName evidence="1">Rad50/SbcC-type AAA domain-containing protein</fullName>
    </recommendedName>
</protein>
<dbReference type="HOGENOM" id="CLU_006611_1_0_6"/>
<dbReference type="Gene3D" id="3.20.20.140">
    <property type="entry name" value="Metal-dependent hydrolases"/>
    <property type="match status" value="1"/>
</dbReference>